<dbReference type="EMBL" id="MT144068">
    <property type="protein sequence ID" value="QJA48032.1"/>
    <property type="molecule type" value="Genomic_DNA"/>
</dbReference>
<sequence length="144" mass="16461">MTPQVIIVHDIHKSIEDVGVLPYANTLVQDMGGEYWFVDAELWTDEPTEAELIGWMSKKIFIPDDSGGENRWWRYRLCPVPQKLAYFIISALRLKSIASQLDIGERHVEKQTVYLTPGTVIFGHKVERLTEIPAELGPVVVERL</sequence>
<accession>A0A6H1ZKN2</accession>
<proteinExistence type="predicted"/>
<dbReference type="EMBL" id="MT144656">
    <property type="protein sequence ID" value="QJH96610.1"/>
    <property type="molecule type" value="Genomic_DNA"/>
</dbReference>
<reference evidence="1" key="1">
    <citation type="submission" date="2020-03" db="EMBL/GenBank/DDBJ databases">
        <title>The deep terrestrial virosphere.</title>
        <authorList>
            <person name="Holmfeldt K."/>
            <person name="Nilsson E."/>
            <person name="Simone D."/>
            <person name="Lopez-Fernandez M."/>
            <person name="Wu X."/>
            <person name="de Brujin I."/>
            <person name="Lundin D."/>
            <person name="Andersson A."/>
            <person name="Bertilsson S."/>
            <person name="Dopson M."/>
        </authorList>
    </citation>
    <scope>NUCLEOTIDE SEQUENCE</scope>
    <source>
        <strain evidence="1">TM448A00811</strain>
        <strain evidence="2">TM448B00775</strain>
    </source>
</reference>
<dbReference type="AlphaFoldDB" id="A0A6H1ZKN2"/>
<protein>
    <submittedName>
        <fullName evidence="1">Uncharacterized protein</fullName>
    </submittedName>
</protein>
<evidence type="ECO:0000313" key="2">
    <source>
        <dbReference type="EMBL" id="QJH96610.1"/>
    </source>
</evidence>
<gene>
    <name evidence="1" type="ORF">TM448A00811_0014</name>
    <name evidence="2" type="ORF">TM448B00775_0035</name>
</gene>
<name>A0A6H1ZKN2_9ZZZZ</name>
<evidence type="ECO:0000313" key="1">
    <source>
        <dbReference type="EMBL" id="QJA48032.1"/>
    </source>
</evidence>
<organism evidence="1">
    <name type="scientific">viral metagenome</name>
    <dbReference type="NCBI Taxonomy" id="1070528"/>
    <lineage>
        <taxon>unclassified sequences</taxon>
        <taxon>metagenomes</taxon>
        <taxon>organismal metagenomes</taxon>
    </lineage>
</organism>